<evidence type="ECO:0000313" key="2">
    <source>
        <dbReference type="Proteomes" id="UP000825729"/>
    </source>
</evidence>
<gene>
    <name evidence="1" type="ORF">H6P81_010378</name>
</gene>
<evidence type="ECO:0000313" key="1">
    <source>
        <dbReference type="EMBL" id="KAG9450413.1"/>
    </source>
</evidence>
<comment type="caution">
    <text evidence="1">The sequence shown here is derived from an EMBL/GenBank/DDBJ whole genome shotgun (WGS) entry which is preliminary data.</text>
</comment>
<name>A0AAV7ENK6_ARIFI</name>
<proteinExistence type="predicted"/>
<dbReference type="Proteomes" id="UP000825729">
    <property type="component" value="Unassembled WGS sequence"/>
</dbReference>
<sequence>MDGVDSKLNRPIRYEEGPIGAKIKALRMNENISLEIICLARGPKHNVASYHGFFVNGYKFETIIVDHLRVTQNSGVASIGKAEENFCGGEYSRDEVVTCDEVVMPSENSRDTRAEFMDDVDDNVLWLHRELGTGVRAEVVEKFRGIEDIDPTDPRAPSSVLDKVYKGHHGGYERG</sequence>
<accession>A0AAV7ENK6</accession>
<dbReference type="EMBL" id="JAINDJ010000004">
    <property type="protein sequence ID" value="KAG9450413.1"/>
    <property type="molecule type" value="Genomic_DNA"/>
</dbReference>
<organism evidence="1 2">
    <name type="scientific">Aristolochia fimbriata</name>
    <name type="common">White veined hardy Dutchman's pipe vine</name>
    <dbReference type="NCBI Taxonomy" id="158543"/>
    <lineage>
        <taxon>Eukaryota</taxon>
        <taxon>Viridiplantae</taxon>
        <taxon>Streptophyta</taxon>
        <taxon>Embryophyta</taxon>
        <taxon>Tracheophyta</taxon>
        <taxon>Spermatophyta</taxon>
        <taxon>Magnoliopsida</taxon>
        <taxon>Magnoliidae</taxon>
        <taxon>Piperales</taxon>
        <taxon>Aristolochiaceae</taxon>
        <taxon>Aristolochia</taxon>
    </lineage>
</organism>
<keyword evidence="2" id="KW-1185">Reference proteome</keyword>
<reference evidence="1 2" key="1">
    <citation type="submission" date="2021-07" db="EMBL/GenBank/DDBJ databases">
        <title>The Aristolochia fimbriata genome: insights into angiosperm evolution, floral development and chemical biosynthesis.</title>
        <authorList>
            <person name="Jiao Y."/>
        </authorList>
    </citation>
    <scope>NUCLEOTIDE SEQUENCE [LARGE SCALE GENOMIC DNA]</scope>
    <source>
        <strain evidence="1">IBCAS-2021</strain>
        <tissue evidence="1">Leaf</tissue>
    </source>
</reference>
<dbReference type="AlphaFoldDB" id="A0AAV7ENK6"/>
<protein>
    <submittedName>
        <fullName evidence="1">Uncharacterized protein</fullName>
    </submittedName>
</protein>